<evidence type="ECO:0000313" key="3">
    <source>
        <dbReference type="EMBL" id="OQR68858.1"/>
    </source>
</evidence>
<proteinExistence type="predicted"/>
<keyword evidence="2" id="KW-1133">Transmembrane helix</keyword>
<dbReference type="AlphaFoldDB" id="A0A1V9X633"/>
<comment type="caution">
    <text evidence="3">The sequence shown here is derived from an EMBL/GenBank/DDBJ whole genome shotgun (WGS) entry which is preliminary data.</text>
</comment>
<name>A0A1V9X633_9ACAR</name>
<gene>
    <name evidence="3" type="ORF">BIW11_12639</name>
</gene>
<dbReference type="Proteomes" id="UP000192247">
    <property type="component" value="Unassembled WGS sequence"/>
</dbReference>
<feature type="compositionally biased region" description="Basic and acidic residues" evidence="1">
    <location>
        <begin position="42"/>
        <end position="55"/>
    </location>
</feature>
<organism evidence="3 4">
    <name type="scientific">Tropilaelaps mercedesae</name>
    <dbReference type="NCBI Taxonomy" id="418985"/>
    <lineage>
        <taxon>Eukaryota</taxon>
        <taxon>Metazoa</taxon>
        <taxon>Ecdysozoa</taxon>
        <taxon>Arthropoda</taxon>
        <taxon>Chelicerata</taxon>
        <taxon>Arachnida</taxon>
        <taxon>Acari</taxon>
        <taxon>Parasitiformes</taxon>
        <taxon>Mesostigmata</taxon>
        <taxon>Gamasina</taxon>
        <taxon>Dermanyssoidea</taxon>
        <taxon>Laelapidae</taxon>
        <taxon>Tropilaelaps</taxon>
    </lineage>
</organism>
<keyword evidence="2" id="KW-0812">Transmembrane</keyword>
<accession>A0A1V9X633</accession>
<dbReference type="InParanoid" id="A0A1V9X633"/>
<evidence type="ECO:0000313" key="4">
    <source>
        <dbReference type="Proteomes" id="UP000192247"/>
    </source>
</evidence>
<keyword evidence="4" id="KW-1185">Reference proteome</keyword>
<feature type="region of interest" description="Disordered" evidence="1">
    <location>
        <begin position="1"/>
        <end position="56"/>
    </location>
</feature>
<feature type="compositionally biased region" description="Acidic residues" evidence="1">
    <location>
        <begin position="16"/>
        <end position="39"/>
    </location>
</feature>
<evidence type="ECO:0000256" key="2">
    <source>
        <dbReference type="SAM" id="Phobius"/>
    </source>
</evidence>
<keyword evidence="2" id="KW-0472">Membrane</keyword>
<evidence type="ECO:0000256" key="1">
    <source>
        <dbReference type="SAM" id="MobiDB-lite"/>
    </source>
</evidence>
<sequence>MGDEGDFGESFRSEDPESQGESETTEGAEGSTEDVDYQSDVEPSRLDKVSGDAPRKSGGSTWLIVAIVLVLLVIAGVVAYFVIQKQHDETTVTAETEASREPEPDDVTQVPEAVTCAVASVRHPDEWTYGVSTDIGKMLIEQNKTARAHAVLELDSTLRLPLSVANEANNSFIAIVLPFVEGNMTFFFLFDNCTTTPERVLSVDQSYAETNDFRSHFGELVGQAKRINSHKCWADNINPTLVPSKEVPVAAYTVKTITDLTAQVLTVEGCEDAESKNCKRLFHEKVPILPSMTASAVPVTFHVGWNDRANVGTKFSLHDYVKVTPKCYIHRA</sequence>
<reference evidence="3 4" key="1">
    <citation type="journal article" date="2017" name="Gigascience">
        <title>Draft genome of the honey bee ectoparasitic mite, Tropilaelaps mercedesae, is shaped by the parasitic life history.</title>
        <authorList>
            <person name="Dong X."/>
            <person name="Armstrong S.D."/>
            <person name="Xia D."/>
            <person name="Makepeace B.L."/>
            <person name="Darby A.C."/>
            <person name="Kadowaki T."/>
        </authorList>
    </citation>
    <scope>NUCLEOTIDE SEQUENCE [LARGE SCALE GENOMIC DNA]</scope>
    <source>
        <strain evidence="3">Wuxi-XJTLU</strain>
    </source>
</reference>
<protein>
    <submittedName>
        <fullName evidence="3">Uncharacterized protein</fullName>
    </submittedName>
</protein>
<feature type="transmembrane region" description="Helical" evidence="2">
    <location>
        <begin position="62"/>
        <end position="83"/>
    </location>
</feature>
<dbReference type="EMBL" id="MNPL01023190">
    <property type="protein sequence ID" value="OQR68858.1"/>
    <property type="molecule type" value="Genomic_DNA"/>
</dbReference>